<dbReference type="InterPro" id="IPR020850">
    <property type="entry name" value="GED_dom"/>
</dbReference>
<accession>A0A194V846</accession>
<proteinExistence type="predicted"/>
<dbReference type="InterPro" id="IPR030381">
    <property type="entry name" value="G_DYNAMIN_dom"/>
</dbReference>
<dbReference type="PROSITE" id="PS51388">
    <property type="entry name" value="GED"/>
    <property type="match status" value="1"/>
</dbReference>
<dbReference type="InterPro" id="IPR000375">
    <property type="entry name" value="Dynamin_stalk"/>
</dbReference>
<evidence type="ECO:0000256" key="3">
    <source>
        <dbReference type="SAM" id="MobiDB-lite"/>
    </source>
</evidence>
<dbReference type="InterPro" id="IPR027417">
    <property type="entry name" value="P-loop_NTPase"/>
</dbReference>
<keyword evidence="2" id="KW-0342">GTP-binding</keyword>
<dbReference type="InterPro" id="IPR045063">
    <property type="entry name" value="Dynamin_N"/>
</dbReference>
<evidence type="ECO:0000313" key="7">
    <source>
        <dbReference type="Proteomes" id="UP000078576"/>
    </source>
</evidence>
<dbReference type="Gene3D" id="3.40.50.300">
    <property type="entry name" value="P-loop containing nucleotide triphosphate hydrolases"/>
    <property type="match status" value="1"/>
</dbReference>
<dbReference type="GO" id="GO:0005525">
    <property type="term" value="F:GTP binding"/>
    <property type="evidence" value="ECO:0007669"/>
    <property type="project" value="InterPro"/>
</dbReference>
<dbReference type="GO" id="GO:0048312">
    <property type="term" value="P:intracellular distribution of mitochondria"/>
    <property type="evidence" value="ECO:0007669"/>
    <property type="project" value="TreeGrafter"/>
</dbReference>
<organism evidence="6 7">
    <name type="scientific">Cytospora mali</name>
    <name type="common">Apple Valsa canker fungus</name>
    <name type="synonym">Valsa mali</name>
    <dbReference type="NCBI Taxonomy" id="578113"/>
    <lineage>
        <taxon>Eukaryota</taxon>
        <taxon>Fungi</taxon>
        <taxon>Dikarya</taxon>
        <taxon>Ascomycota</taxon>
        <taxon>Pezizomycotina</taxon>
        <taxon>Sordariomycetes</taxon>
        <taxon>Sordariomycetidae</taxon>
        <taxon>Diaporthales</taxon>
        <taxon>Cytosporaceae</taxon>
        <taxon>Cytospora</taxon>
    </lineage>
</organism>
<keyword evidence="1" id="KW-0547">Nucleotide-binding</keyword>
<dbReference type="Proteomes" id="UP000078576">
    <property type="component" value="Unassembled WGS sequence"/>
</dbReference>
<dbReference type="PROSITE" id="PS51718">
    <property type="entry name" value="G_DYNAMIN_2"/>
    <property type="match status" value="1"/>
</dbReference>
<dbReference type="OrthoDB" id="415706at2759"/>
<dbReference type="GO" id="GO:0003924">
    <property type="term" value="F:GTPase activity"/>
    <property type="evidence" value="ECO:0007669"/>
    <property type="project" value="InterPro"/>
</dbReference>
<feature type="domain" description="Dynamin-type G" evidence="5">
    <location>
        <begin position="37"/>
        <end position="324"/>
    </location>
</feature>
<dbReference type="PRINTS" id="PR00195">
    <property type="entry name" value="DYNAMIN"/>
</dbReference>
<dbReference type="PANTHER" id="PTHR11566">
    <property type="entry name" value="DYNAMIN"/>
    <property type="match status" value="1"/>
</dbReference>
<dbReference type="STRING" id="694573.A0A194V846"/>
<dbReference type="InterPro" id="IPR022812">
    <property type="entry name" value="Dynamin"/>
</dbReference>
<dbReference type="GO" id="GO:0005739">
    <property type="term" value="C:mitochondrion"/>
    <property type="evidence" value="ECO:0007669"/>
    <property type="project" value="TreeGrafter"/>
</dbReference>
<dbReference type="CDD" id="cd08771">
    <property type="entry name" value="DLP_1"/>
    <property type="match status" value="1"/>
</dbReference>
<feature type="domain" description="GED" evidence="4">
    <location>
        <begin position="616"/>
        <end position="707"/>
    </location>
</feature>
<evidence type="ECO:0000256" key="1">
    <source>
        <dbReference type="ARBA" id="ARBA00022741"/>
    </source>
</evidence>
<evidence type="ECO:0000259" key="5">
    <source>
        <dbReference type="PROSITE" id="PS51718"/>
    </source>
</evidence>
<evidence type="ECO:0000256" key="2">
    <source>
        <dbReference type="ARBA" id="ARBA00023134"/>
    </source>
</evidence>
<keyword evidence="7" id="KW-1185">Reference proteome</keyword>
<dbReference type="Pfam" id="PF00350">
    <property type="entry name" value="Dynamin_N"/>
    <property type="match status" value="1"/>
</dbReference>
<dbReference type="GO" id="GO:0016020">
    <property type="term" value="C:membrane"/>
    <property type="evidence" value="ECO:0007669"/>
    <property type="project" value="TreeGrafter"/>
</dbReference>
<gene>
    <name evidence="6" type="ORF">VP1G_07272</name>
</gene>
<evidence type="ECO:0000259" key="4">
    <source>
        <dbReference type="PROSITE" id="PS51388"/>
    </source>
</evidence>
<dbReference type="Pfam" id="PF01031">
    <property type="entry name" value="Dynamin_M"/>
    <property type="match status" value="1"/>
</dbReference>
<dbReference type="SUPFAM" id="SSF52540">
    <property type="entry name" value="P-loop containing nucleoside triphosphate hydrolases"/>
    <property type="match status" value="1"/>
</dbReference>
<sequence>MVATKLQMEAWSRLCSKDQLDLLDSIDELRSQGINQYVSLPQIIVCGDQSAGKSSVLEAISGVSFPVKSNLCTRFPTELVLRRTPMVSSNVSIVPHASRNESERASLADFNKTLEGLDGLVRVIEDAKVVMGIHTHGKTFSNDLLRIEVTGPDRPHLTIVDLPGLIHSATNNKASEQVDDVDLIKDIVGEYMAESRSVILAVISAKNDLANQIVLKMAREADPSGNRTMGIITKPDDLIPGSRREQFYASLTQNQEVEFRLGWHVLKNMDSDKGLFTLANRNAEEEEFFSQGIWQNLPANLLGIFELRTRLSKVLMRQIAYELPSVIKELESKLKACREQLDKMGQPRTTTDEQRLYLVKVSQSFQTLTKASVDGIYTDVFFEDAESDRGYCQRIRAVIQMLNHRFAKDVEERGQYRQIVDHRLKDTEETSSDKIKRITRTDFINYAQKLMLRTRGRELPGTFSPMIVTDLFQEQCRPWKAILRDHVQNVGAAARELLSLVCAHIADETACQSLLREIVNPAMDRIMMDLQAKADELLLPHNNGHPITYNHYFTETLQKVRDERSLSKVRSALAKWLRVNEHELDDNFSLDGVFNMGGLIEELTAHTEPDMDRFAASEALDCMMAYYKVAMKRFTDDVAVEVVEIKLIQALSEIFSPLAVCSMTPELVGRIAGESEESRHKRDQLNKQLEVLIKGSDFCKRFVGMKLARGNGMVARGHVDADLGKVEETAPSVKEDCLSVCMDTVPVSDDTFDADAPMPSSPITEESVPCDVPPSMEEWPTGTSDTPLYTALSKSTKLKKKRRGTQPKG</sequence>
<dbReference type="GO" id="GO:0005874">
    <property type="term" value="C:microtubule"/>
    <property type="evidence" value="ECO:0007669"/>
    <property type="project" value="TreeGrafter"/>
</dbReference>
<feature type="compositionally biased region" description="Basic residues" evidence="3">
    <location>
        <begin position="796"/>
        <end position="809"/>
    </location>
</feature>
<dbReference type="GO" id="GO:0016559">
    <property type="term" value="P:peroxisome fission"/>
    <property type="evidence" value="ECO:0007669"/>
    <property type="project" value="TreeGrafter"/>
</dbReference>
<protein>
    <submittedName>
        <fullName evidence="6">Interferon-induced GTP-binding protein Mx</fullName>
    </submittedName>
</protein>
<dbReference type="GO" id="GO:0008017">
    <property type="term" value="F:microtubule binding"/>
    <property type="evidence" value="ECO:0007669"/>
    <property type="project" value="TreeGrafter"/>
</dbReference>
<evidence type="ECO:0000313" key="6">
    <source>
        <dbReference type="EMBL" id="KUI60059.1"/>
    </source>
</evidence>
<dbReference type="EMBL" id="KN714742">
    <property type="protein sequence ID" value="KUI60059.1"/>
    <property type="molecule type" value="Genomic_DNA"/>
</dbReference>
<reference evidence="7" key="1">
    <citation type="submission" date="2014-12" db="EMBL/GenBank/DDBJ databases">
        <title>Genome Sequence of Valsa Canker Pathogens Uncovers a Specific Adaption of Colonization on Woody Bark.</title>
        <authorList>
            <person name="Yin Z."/>
            <person name="Liu H."/>
            <person name="Gao X."/>
            <person name="Li Z."/>
            <person name="Song N."/>
            <person name="Ke X."/>
            <person name="Dai Q."/>
            <person name="Wu Y."/>
            <person name="Sun Y."/>
            <person name="Xu J.-R."/>
            <person name="Kang Z.K."/>
            <person name="Wang L."/>
            <person name="Huang L."/>
        </authorList>
    </citation>
    <scope>NUCLEOTIDE SEQUENCE [LARGE SCALE GENOMIC DNA]</scope>
    <source>
        <strain evidence="7">SXYL134</strain>
    </source>
</reference>
<dbReference type="GO" id="GO:0000266">
    <property type="term" value="P:mitochondrial fission"/>
    <property type="evidence" value="ECO:0007669"/>
    <property type="project" value="TreeGrafter"/>
</dbReference>
<feature type="region of interest" description="Disordered" evidence="3">
    <location>
        <begin position="759"/>
        <end position="809"/>
    </location>
</feature>
<dbReference type="AlphaFoldDB" id="A0A194V846"/>
<dbReference type="FunFam" id="3.40.50.300:FF:001425">
    <property type="entry name" value="Dynamin GTPase, putative"/>
    <property type="match status" value="1"/>
</dbReference>
<name>A0A194V846_CYTMA</name>
<dbReference type="GO" id="GO:0006897">
    <property type="term" value="P:endocytosis"/>
    <property type="evidence" value="ECO:0007669"/>
    <property type="project" value="TreeGrafter"/>
</dbReference>
<dbReference type="PANTHER" id="PTHR11566:SF21">
    <property type="entry name" value="DYNAMIN RELATED PROTEIN 1, ISOFORM A"/>
    <property type="match status" value="1"/>
</dbReference>
<dbReference type="SMART" id="SM00053">
    <property type="entry name" value="DYNc"/>
    <property type="match status" value="1"/>
</dbReference>
<dbReference type="InterPro" id="IPR001401">
    <property type="entry name" value="Dynamin_GTPase"/>
</dbReference>